<evidence type="ECO:0000256" key="2">
    <source>
        <dbReference type="PROSITE-ProRule" id="PRU00169"/>
    </source>
</evidence>
<dbReference type="SMART" id="SM00448">
    <property type="entry name" value="REC"/>
    <property type="match status" value="1"/>
</dbReference>
<protein>
    <recommendedName>
        <fullName evidence="3">Response regulatory domain-containing protein</fullName>
    </recommendedName>
</protein>
<feature type="modified residue" description="4-aspartylphosphate" evidence="2">
    <location>
        <position position="51"/>
    </location>
</feature>
<dbReference type="Proteomes" id="UP000193450">
    <property type="component" value="Chromosome"/>
</dbReference>
<dbReference type="InterPro" id="IPR050595">
    <property type="entry name" value="Bact_response_regulator"/>
</dbReference>
<dbReference type="InterPro" id="IPR011006">
    <property type="entry name" value="CheY-like_superfamily"/>
</dbReference>
<keyword evidence="1 2" id="KW-0597">Phosphoprotein</keyword>
<dbReference type="KEGG" id="osg:BST96_09175"/>
<evidence type="ECO:0000256" key="1">
    <source>
        <dbReference type="ARBA" id="ARBA00022553"/>
    </source>
</evidence>
<dbReference type="PANTHER" id="PTHR44591">
    <property type="entry name" value="STRESS RESPONSE REGULATOR PROTEIN 1"/>
    <property type="match status" value="1"/>
</dbReference>
<dbReference type="AlphaFoldDB" id="A0A1X9N879"/>
<organism evidence="4 5">
    <name type="scientific">Oceanicoccus sagamiensis</name>
    <dbReference type="NCBI Taxonomy" id="716816"/>
    <lineage>
        <taxon>Bacteria</taxon>
        <taxon>Pseudomonadati</taxon>
        <taxon>Pseudomonadota</taxon>
        <taxon>Gammaproteobacteria</taxon>
        <taxon>Cellvibrionales</taxon>
        <taxon>Spongiibacteraceae</taxon>
        <taxon>Oceanicoccus</taxon>
    </lineage>
</organism>
<dbReference type="Gene3D" id="3.40.50.2300">
    <property type="match status" value="1"/>
</dbReference>
<dbReference type="InterPro" id="IPR001789">
    <property type="entry name" value="Sig_transdc_resp-reg_receiver"/>
</dbReference>
<evidence type="ECO:0000313" key="5">
    <source>
        <dbReference type="Proteomes" id="UP000193450"/>
    </source>
</evidence>
<keyword evidence="5" id="KW-1185">Reference proteome</keyword>
<dbReference type="PANTHER" id="PTHR44591:SF3">
    <property type="entry name" value="RESPONSE REGULATORY DOMAIN-CONTAINING PROTEIN"/>
    <property type="match status" value="1"/>
</dbReference>
<feature type="domain" description="Response regulatory" evidence="3">
    <location>
        <begin position="2"/>
        <end position="117"/>
    </location>
</feature>
<dbReference type="SUPFAM" id="SSF52172">
    <property type="entry name" value="CheY-like"/>
    <property type="match status" value="1"/>
</dbReference>
<name>A0A1X9N879_9GAMM</name>
<dbReference type="OrthoDB" id="281471at2"/>
<proteinExistence type="predicted"/>
<dbReference type="STRING" id="716816.BST96_09175"/>
<dbReference type="CDD" id="cd00156">
    <property type="entry name" value="REC"/>
    <property type="match status" value="1"/>
</dbReference>
<evidence type="ECO:0000259" key="3">
    <source>
        <dbReference type="PROSITE" id="PS50110"/>
    </source>
</evidence>
<accession>A0A1X9N879</accession>
<sequence length="117" mass="13020">MKILIAEDDDNLCALIAKFLSSKGHSVKGVNSGRKAIEHLKHEDCDYLITDIYMPDKDGYEVIEFITHSHLNTRIIAISGMNGFHGIDCLDIAKKLGANTVIEKPFDFNRLTTALSN</sequence>
<dbReference type="RefSeq" id="WP_085758416.1">
    <property type="nucleotide sequence ID" value="NZ_CP019343.1"/>
</dbReference>
<dbReference type="PROSITE" id="PS50110">
    <property type="entry name" value="RESPONSE_REGULATORY"/>
    <property type="match status" value="1"/>
</dbReference>
<gene>
    <name evidence="4" type="ORF">BST96_09175</name>
</gene>
<dbReference type="GO" id="GO:0000160">
    <property type="term" value="P:phosphorelay signal transduction system"/>
    <property type="evidence" value="ECO:0007669"/>
    <property type="project" value="InterPro"/>
</dbReference>
<dbReference type="Pfam" id="PF00072">
    <property type="entry name" value="Response_reg"/>
    <property type="match status" value="1"/>
</dbReference>
<reference evidence="4 5" key="1">
    <citation type="submission" date="2016-11" db="EMBL/GenBank/DDBJ databases">
        <title>Trade-off between light-utilization and light-protection in marine flavobacteria.</title>
        <authorList>
            <person name="Kumagai Y."/>
        </authorList>
    </citation>
    <scope>NUCLEOTIDE SEQUENCE [LARGE SCALE GENOMIC DNA]</scope>
    <source>
        <strain evidence="4 5">NBRC 107125</strain>
    </source>
</reference>
<evidence type="ECO:0000313" key="4">
    <source>
        <dbReference type="EMBL" id="ARN74278.1"/>
    </source>
</evidence>
<dbReference type="EMBL" id="CP019343">
    <property type="protein sequence ID" value="ARN74278.1"/>
    <property type="molecule type" value="Genomic_DNA"/>
</dbReference>